<organism evidence="1 2">
    <name type="scientific">Schistosoma japonicum</name>
    <name type="common">Blood fluke</name>
    <dbReference type="NCBI Taxonomy" id="6182"/>
    <lineage>
        <taxon>Eukaryota</taxon>
        <taxon>Metazoa</taxon>
        <taxon>Spiralia</taxon>
        <taxon>Lophotrochozoa</taxon>
        <taxon>Platyhelminthes</taxon>
        <taxon>Trematoda</taxon>
        <taxon>Digenea</taxon>
        <taxon>Strigeidida</taxon>
        <taxon>Schistosomatoidea</taxon>
        <taxon>Schistosomatidae</taxon>
        <taxon>Schistosoma</taxon>
    </lineage>
</organism>
<accession>A0A4Z2DM96</accession>
<dbReference type="EMBL" id="SKCS01000089">
    <property type="protein sequence ID" value="TNN17674.1"/>
    <property type="molecule type" value="Genomic_DNA"/>
</dbReference>
<evidence type="ECO:0000313" key="1">
    <source>
        <dbReference type="EMBL" id="TNN17674.1"/>
    </source>
</evidence>
<sequence>MHMASICDTISLHLPFSRIRNKLLCGPSLLSSAVLPQPQIVYTQTPKRDYTVSIVRLDPTRKYQAAYPSRSTYR</sequence>
<protein>
    <submittedName>
        <fullName evidence="1">Uncharacterized protein</fullName>
    </submittedName>
</protein>
<reference evidence="1 2" key="1">
    <citation type="submission" date="2019-03" db="EMBL/GenBank/DDBJ databases">
        <title>An improved genome assembly of the fluke Schistosoma japonicum.</title>
        <authorList>
            <person name="Hu W."/>
            <person name="Luo F."/>
            <person name="Yin M."/>
            <person name="Mo X."/>
            <person name="Sun C."/>
            <person name="Wu Q."/>
            <person name="Zhu B."/>
            <person name="Xiang M."/>
            <person name="Wang J."/>
            <person name="Wang Y."/>
            <person name="Zhang T."/>
            <person name="Xu B."/>
            <person name="Zheng H."/>
            <person name="Feng Z."/>
        </authorList>
    </citation>
    <scope>NUCLEOTIDE SEQUENCE [LARGE SCALE GENOMIC DNA]</scope>
    <source>
        <strain evidence="1">HuSjv2</strain>
        <tissue evidence="1">Worms</tissue>
    </source>
</reference>
<evidence type="ECO:0000313" key="2">
    <source>
        <dbReference type="Proteomes" id="UP000311919"/>
    </source>
</evidence>
<dbReference type="Proteomes" id="UP000311919">
    <property type="component" value="Unassembled WGS sequence"/>
</dbReference>
<dbReference type="AlphaFoldDB" id="A0A4Z2DM96"/>
<keyword evidence="2" id="KW-1185">Reference proteome</keyword>
<proteinExistence type="predicted"/>
<gene>
    <name evidence="1" type="ORF">EWB00_010872</name>
</gene>
<comment type="caution">
    <text evidence="1">The sequence shown here is derived from an EMBL/GenBank/DDBJ whole genome shotgun (WGS) entry which is preliminary data.</text>
</comment>
<name>A0A4Z2DM96_SCHJA</name>